<name>A0A9X2GMW1_9ACTN</name>
<reference evidence="1" key="1">
    <citation type="submission" date="2022-06" db="EMBL/GenBank/DDBJ databases">
        <title>Sequencing the genomes of 1000 actinobacteria strains.</title>
        <authorList>
            <person name="Klenk H.-P."/>
        </authorList>
    </citation>
    <scope>NUCLEOTIDE SEQUENCE</scope>
    <source>
        <strain evidence="1">DSM 46694</strain>
    </source>
</reference>
<gene>
    <name evidence="1" type="ORF">HD597_005536</name>
</gene>
<dbReference type="Proteomes" id="UP001139648">
    <property type="component" value="Unassembled WGS sequence"/>
</dbReference>
<sequence length="68" mass="7400">MKWIPELCDDAVDQACDDIVARYGDEIPADLALLDISALSFIGVTAWNEYGIGARAENVTALAQCELR</sequence>
<protein>
    <submittedName>
        <fullName evidence="1">Uncharacterized protein</fullName>
    </submittedName>
</protein>
<evidence type="ECO:0000313" key="2">
    <source>
        <dbReference type="Proteomes" id="UP001139648"/>
    </source>
</evidence>
<dbReference type="RefSeq" id="WP_253745711.1">
    <property type="nucleotide sequence ID" value="NZ_BAABKA010000059.1"/>
</dbReference>
<evidence type="ECO:0000313" key="1">
    <source>
        <dbReference type="EMBL" id="MCP2358516.1"/>
    </source>
</evidence>
<keyword evidence="2" id="KW-1185">Reference proteome</keyword>
<comment type="caution">
    <text evidence="1">The sequence shown here is derived from an EMBL/GenBank/DDBJ whole genome shotgun (WGS) entry which is preliminary data.</text>
</comment>
<proteinExistence type="predicted"/>
<dbReference type="EMBL" id="JAMZEB010000002">
    <property type="protein sequence ID" value="MCP2358516.1"/>
    <property type="molecule type" value="Genomic_DNA"/>
</dbReference>
<dbReference type="AlphaFoldDB" id="A0A9X2GMW1"/>
<accession>A0A9X2GMW1</accession>
<organism evidence="1 2">
    <name type="scientific">Nonomuraea thailandensis</name>
    <dbReference type="NCBI Taxonomy" id="1188745"/>
    <lineage>
        <taxon>Bacteria</taxon>
        <taxon>Bacillati</taxon>
        <taxon>Actinomycetota</taxon>
        <taxon>Actinomycetes</taxon>
        <taxon>Streptosporangiales</taxon>
        <taxon>Streptosporangiaceae</taxon>
        <taxon>Nonomuraea</taxon>
    </lineage>
</organism>